<dbReference type="OrthoDB" id="10260712at2759"/>
<comment type="function">
    <text evidence="4">Chaperone protein which promotes assembly of the 20S proteasome as part of a heterodimer with PSMG1.</text>
</comment>
<dbReference type="InterPro" id="IPR019151">
    <property type="entry name" value="Proteasome_assmbl_chaperone_2"/>
</dbReference>
<dbReference type="GO" id="GO:0005829">
    <property type="term" value="C:cytosol"/>
    <property type="evidence" value="ECO:0007669"/>
    <property type="project" value="TreeGrafter"/>
</dbReference>
<dbReference type="Proteomes" id="UP000494165">
    <property type="component" value="Unassembled WGS sequence"/>
</dbReference>
<evidence type="ECO:0000256" key="3">
    <source>
        <dbReference type="ARBA" id="ARBA00025745"/>
    </source>
</evidence>
<dbReference type="Pfam" id="PF09754">
    <property type="entry name" value="PAC2"/>
    <property type="match status" value="1"/>
</dbReference>
<dbReference type="GO" id="GO:0043248">
    <property type="term" value="P:proteasome assembly"/>
    <property type="evidence" value="ECO:0007669"/>
    <property type="project" value="TreeGrafter"/>
</dbReference>
<accession>A0A8S1CPH4</accession>
<dbReference type="PIRSF" id="PIRSF010044">
    <property type="entry name" value="UCP010044"/>
    <property type="match status" value="1"/>
</dbReference>
<dbReference type="InterPro" id="IPR038389">
    <property type="entry name" value="PSMG2_sf"/>
</dbReference>
<dbReference type="PANTHER" id="PTHR12970:SF1">
    <property type="entry name" value="PROTEASOME ASSEMBLY CHAPERONE 2"/>
    <property type="match status" value="1"/>
</dbReference>
<dbReference type="Gene3D" id="3.40.50.10900">
    <property type="entry name" value="PAC-like subunit"/>
    <property type="match status" value="2"/>
</dbReference>
<evidence type="ECO:0000256" key="4">
    <source>
        <dbReference type="PIRNR" id="PIRNR010044"/>
    </source>
</evidence>
<dbReference type="AlphaFoldDB" id="A0A8S1CPH4"/>
<evidence type="ECO:0000313" key="6">
    <source>
        <dbReference type="Proteomes" id="UP000494165"/>
    </source>
</evidence>
<sequence>MNGMFQFLFDEDVTGYKFIVPSVSIGNVGQLALDILIATVRPEKWAFAWHPALVPIVGGDPYDYSSNSLATACELYLSKERKLIFLQLRSPLVKEHGKDFLLKLSKWIEEKKFSEVLILASLAAYERFGPQLTGHPFRYLTTSSQVDPEISKWGPALEKKQFELGGKRSEDFVMIGSGFAKQLFKSCSSAGVESTVLMKFCDEGFNDTDANQLASFANAWSRILSADSKWRLPPSWSHLVGNGPPTGIF</sequence>
<evidence type="ECO:0000313" key="5">
    <source>
        <dbReference type="EMBL" id="CAB3369774.1"/>
    </source>
</evidence>
<reference evidence="5 6" key="1">
    <citation type="submission" date="2020-04" db="EMBL/GenBank/DDBJ databases">
        <authorList>
            <person name="Alioto T."/>
            <person name="Alioto T."/>
            <person name="Gomez Garrido J."/>
        </authorList>
    </citation>
    <scope>NUCLEOTIDE SEQUENCE [LARGE SCALE GENOMIC DNA]</scope>
</reference>
<dbReference type="InterPro" id="IPR016562">
    <property type="entry name" value="Proteasome_assmbl_chp_2_euk"/>
</dbReference>
<dbReference type="GO" id="GO:0005634">
    <property type="term" value="C:nucleus"/>
    <property type="evidence" value="ECO:0007669"/>
    <property type="project" value="TreeGrafter"/>
</dbReference>
<gene>
    <name evidence="5" type="ORF">CLODIP_2_CD04218</name>
</gene>
<comment type="subunit">
    <text evidence="4">Forms a heterodimer with PSMG1.</text>
</comment>
<name>A0A8S1CPH4_9INSE</name>
<evidence type="ECO:0000256" key="2">
    <source>
        <dbReference type="ARBA" id="ARBA00023186"/>
    </source>
</evidence>
<keyword evidence="2 4" id="KW-0143">Chaperone</keyword>
<dbReference type="PANTHER" id="PTHR12970">
    <property type="entry name" value="PROTEASOME ASSEMBLY CHAPERONE 2"/>
    <property type="match status" value="1"/>
</dbReference>
<comment type="caution">
    <text evidence="5">The sequence shown here is derived from an EMBL/GenBank/DDBJ whole genome shotgun (WGS) entry which is preliminary data.</text>
</comment>
<proteinExistence type="inferred from homology"/>
<dbReference type="EMBL" id="CADEPI010000047">
    <property type="protein sequence ID" value="CAB3369774.1"/>
    <property type="molecule type" value="Genomic_DNA"/>
</dbReference>
<organism evidence="5 6">
    <name type="scientific">Cloeon dipterum</name>
    <dbReference type="NCBI Taxonomy" id="197152"/>
    <lineage>
        <taxon>Eukaryota</taxon>
        <taxon>Metazoa</taxon>
        <taxon>Ecdysozoa</taxon>
        <taxon>Arthropoda</taxon>
        <taxon>Hexapoda</taxon>
        <taxon>Insecta</taxon>
        <taxon>Pterygota</taxon>
        <taxon>Palaeoptera</taxon>
        <taxon>Ephemeroptera</taxon>
        <taxon>Pisciforma</taxon>
        <taxon>Baetidae</taxon>
        <taxon>Cloeon</taxon>
    </lineage>
</organism>
<keyword evidence="6" id="KW-1185">Reference proteome</keyword>
<protein>
    <recommendedName>
        <fullName evidence="1 4">Proteasome assembly chaperone 2</fullName>
    </recommendedName>
</protein>
<evidence type="ECO:0000256" key="1">
    <source>
        <dbReference type="ARBA" id="ARBA00019186"/>
    </source>
</evidence>
<comment type="similarity">
    <text evidence="3 4">Belongs to the PSMG2 family.</text>
</comment>